<keyword evidence="2" id="KW-1185">Reference proteome</keyword>
<gene>
    <name evidence="1" type="ORF">SAMN05660859_0139</name>
</gene>
<protein>
    <submittedName>
        <fullName evidence="1">Uncharacterized protein</fullName>
    </submittedName>
</protein>
<dbReference type="EMBL" id="FMTP01000010">
    <property type="protein sequence ID" value="SCW95881.1"/>
    <property type="molecule type" value="Genomic_DNA"/>
</dbReference>
<proteinExistence type="predicted"/>
<sequence>MTEQAELGIICVECGCGRRTWLRDSEINFTPPERLVGRLRCQGCGSRDVSLLRPWKAALNDPLFGEATFKIEVWNDAGMRLEELVATSSGSIVAHAAYDAALIARPNRYITLRQRARVLRKSRDG</sequence>
<dbReference type="Proteomes" id="UP000198889">
    <property type="component" value="Unassembled WGS sequence"/>
</dbReference>
<reference evidence="2" key="1">
    <citation type="submission" date="2016-10" db="EMBL/GenBank/DDBJ databases">
        <authorList>
            <person name="Varghese N."/>
            <person name="Submissions S."/>
        </authorList>
    </citation>
    <scope>NUCLEOTIDE SEQUENCE [LARGE SCALE GENOMIC DNA]</scope>
    <source>
        <strain evidence="2">CGMCC 1.1761</strain>
    </source>
</reference>
<name>A0A1G4UQE4_9HYPH</name>
<organism evidence="1 2">
    <name type="scientific">Ancylobacter rudongensis</name>
    <dbReference type="NCBI Taxonomy" id="177413"/>
    <lineage>
        <taxon>Bacteria</taxon>
        <taxon>Pseudomonadati</taxon>
        <taxon>Pseudomonadota</taxon>
        <taxon>Alphaproteobacteria</taxon>
        <taxon>Hyphomicrobiales</taxon>
        <taxon>Xanthobacteraceae</taxon>
        <taxon>Ancylobacter</taxon>
    </lineage>
</organism>
<evidence type="ECO:0000313" key="2">
    <source>
        <dbReference type="Proteomes" id="UP000198889"/>
    </source>
</evidence>
<dbReference type="STRING" id="177413.SAMN05660859_0139"/>
<dbReference type="RefSeq" id="WP_091444307.1">
    <property type="nucleotide sequence ID" value="NZ_FMTP01000010.1"/>
</dbReference>
<evidence type="ECO:0000313" key="1">
    <source>
        <dbReference type="EMBL" id="SCW95881.1"/>
    </source>
</evidence>
<accession>A0A1G4UQE4</accession>
<dbReference type="AlphaFoldDB" id="A0A1G4UQE4"/>